<gene>
    <name evidence="16" type="ORF">AWJ07_09780</name>
</gene>
<dbReference type="InterPro" id="IPR050398">
    <property type="entry name" value="HssS/ArlS-like"/>
</dbReference>
<evidence type="ECO:0000256" key="9">
    <source>
        <dbReference type="ARBA" id="ARBA00022777"/>
    </source>
</evidence>
<dbReference type="InterPro" id="IPR036097">
    <property type="entry name" value="HisK_dim/P_sf"/>
</dbReference>
<dbReference type="SMART" id="SM00388">
    <property type="entry name" value="HisKA"/>
    <property type="match status" value="1"/>
</dbReference>
<name>A0A106BX65_SHEFR</name>
<evidence type="ECO:0000259" key="15">
    <source>
        <dbReference type="PROSITE" id="PS50109"/>
    </source>
</evidence>
<dbReference type="RefSeq" id="WP_059747796.1">
    <property type="nucleotide sequence ID" value="NZ_LRDC01000071.1"/>
</dbReference>
<dbReference type="PROSITE" id="PS50109">
    <property type="entry name" value="HIS_KIN"/>
    <property type="match status" value="1"/>
</dbReference>
<dbReference type="EMBL" id="LRDC01000071">
    <property type="protein sequence ID" value="KVX00094.1"/>
    <property type="molecule type" value="Genomic_DNA"/>
</dbReference>
<dbReference type="AlphaFoldDB" id="A0A106BX65"/>
<keyword evidence="9 16" id="KW-0418">Kinase</keyword>
<dbReference type="Pfam" id="PF00512">
    <property type="entry name" value="HisKA"/>
    <property type="match status" value="1"/>
</dbReference>
<evidence type="ECO:0000256" key="13">
    <source>
        <dbReference type="ARBA" id="ARBA00023136"/>
    </source>
</evidence>
<evidence type="ECO:0000256" key="12">
    <source>
        <dbReference type="ARBA" id="ARBA00023012"/>
    </source>
</evidence>
<evidence type="ECO:0000256" key="1">
    <source>
        <dbReference type="ARBA" id="ARBA00000085"/>
    </source>
</evidence>
<dbReference type="GO" id="GO:0005886">
    <property type="term" value="C:plasma membrane"/>
    <property type="evidence" value="ECO:0007669"/>
    <property type="project" value="UniProtKB-SubCell"/>
</dbReference>
<comment type="subcellular location">
    <subcellularLocation>
        <location evidence="2">Cell membrane</location>
        <topology evidence="2">Multi-pass membrane protein</topology>
    </subcellularLocation>
</comment>
<evidence type="ECO:0000256" key="2">
    <source>
        <dbReference type="ARBA" id="ARBA00004651"/>
    </source>
</evidence>
<keyword evidence="4" id="KW-1003">Cell membrane</keyword>
<evidence type="ECO:0000256" key="10">
    <source>
        <dbReference type="ARBA" id="ARBA00022840"/>
    </source>
</evidence>
<comment type="catalytic activity">
    <reaction evidence="1">
        <text>ATP + protein L-histidine = ADP + protein N-phospho-L-histidine.</text>
        <dbReference type="EC" id="2.7.13.3"/>
    </reaction>
</comment>
<proteinExistence type="predicted"/>
<keyword evidence="12" id="KW-0902">Two-component regulatory system</keyword>
<dbReference type="EC" id="2.7.13.3" evidence="3"/>
<feature type="transmembrane region" description="Helical" evidence="14">
    <location>
        <begin position="143"/>
        <end position="165"/>
    </location>
</feature>
<reference evidence="16 17" key="1">
    <citation type="submission" date="2016-01" db="EMBL/GenBank/DDBJ databases">
        <title>Draft genome of the antarctic isolate Shewanella frigidimarina Ag06-30.</title>
        <authorList>
            <person name="Parmeciano Di Noto G."/>
            <person name="Vazquez S."/>
            <person name="Mac Cormack W."/>
            <person name="Iriarte A."/>
            <person name="Quiroga C."/>
        </authorList>
    </citation>
    <scope>NUCLEOTIDE SEQUENCE [LARGE SCALE GENOMIC DNA]</scope>
    <source>
        <strain evidence="16 17">Ag06-30</strain>
    </source>
</reference>
<dbReference type="Proteomes" id="UP000055702">
    <property type="component" value="Unassembled WGS sequence"/>
</dbReference>
<evidence type="ECO:0000313" key="16">
    <source>
        <dbReference type="EMBL" id="KVX00094.1"/>
    </source>
</evidence>
<feature type="transmembrane region" description="Helical" evidence="14">
    <location>
        <begin position="9"/>
        <end position="35"/>
    </location>
</feature>
<protein>
    <recommendedName>
        <fullName evidence="3">histidine kinase</fullName>
        <ecNumber evidence="3">2.7.13.3</ecNumber>
    </recommendedName>
</protein>
<evidence type="ECO:0000256" key="8">
    <source>
        <dbReference type="ARBA" id="ARBA00022741"/>
    </source>
</evidence>
<dbReference type="PANTHER" id="PTHR45528:SF1">
    <property type="entry name" value="SENSOR HISTIDINE KINASE CPXA"/>
    <property type="match status" value="1"/>
</dbReference>
<dbReference type="Gene3D" id="3.30.565.10">
    <property type="entry name" value="Histidine kinase-like ATPase, C-terminal domain"/>
    <property type="match status" value="1"/>
</dbReference>
<keyword evidence="13 14" id="KW-0472">Membrane</keyword>
<evidence type="ECO:0000256" key="6">
    <source>
        <dbReference type="ARBA" id="ARBA00022679"/>
    </source>
</evidence>
<dbReference type="Gene3D" id="1.10.287.130">
    <property type="match status" value="1"/>
</dbReference>
<organism evidence="16">
    <name type="scientific">Shewanella frigidimarina</name>
    <dbReference type="NCBI Taxonomy" id="56812"/>
    <lineage>
        <taxon>Bacteria</taxon>
        <taxon>Pseudomonadati</taxon>
        <taxon>Pseudomonadota</taxon>
        <taxon>Gammaproteobacteria</taxon>
        <taxon>Alteromonadales</taxon>
        <taxon>Shewanellaceae</taxon>
        <taxon>Shewanella</taxon>
    </lineage>
</organism>
<evidence type="ECO:0000256" key="11">
    <source>
        <dbReference type="ARBA" id="ARBA00022989"/>
    </source>
</evidence>
<dbReference type="InterPro" id="IPR005467">
    <property type="entry name" value="His_kinase_dom"/>
</dbReference>
<keyword evidence="5" id="KW-0597">Phosphoprotein</keyword>
<dbReference type="InterPro" id="IPR036890">
    <property type="entry name" value="HATPase_C_sf"/>
</dbReference>
<keyword evidence="8" id="KW-0547">Nucleotide-binding</keyword>
<keyword evidence="10" id="KW-0067">ATP-binding</keyword>
<dbReference type="PANTHER" id="PTHR45528">
    <property type="entry name" value="SENSOR HISTIDINE KINASE CPXA"/>
    <property type="match status" value="1"/>
</dbReference>
<keyword evidence="7 14" id="KW-0812">Transmembrane</keyword>
<evidence type="ECO:0000256" key="14">
    <source>
        <dbReference type="SAM" id="Phobius"/>
    </source>
</evidence>
<dbReference type="CDD" id="cd00082">
    <property type="entry name" value="HisKA"/>
    <property type="match status" value="1"/>
</dbReference>
<accession>A0A106BX65</accession>
<evidence type="ECO:0000256" key="4">
    <source>
        <dbReference type="ARBA" id="ARBA00022475"/>
    </source>
</evidence>
<evidence type="ECO:0000313" key="17">
    <source>
        <dbReference type="Proteomes" id="UP000055702"/>
    </source>
</evidence>
<dbReference type="GO" id="GO:0005524">
    <property type="term" value="F:ATP binding"/>
    <property type="evidence" value="ECO:0007669"/>
    <property type="project" value="UniProtKB-KW"/>
</dbReference>
<evidence type="ECO:0000256" key="3">
    <source>
        <dbReference type="ARBA" id="ARBA00012438"/>
    </source>
</evidence>
<evidence type="ECO:0000256" key="7">
    <source>
        <dbReference type="ARBA" id="ARBA00022692"/>
    </source>
</evidence>
<keyword evidence="11 14" id="KW-1133">Transmembrane helix</keyword>
<comment type="caution">
    <text evidence="16">The sequence shown here is derived from an EMBL/GenBank/DDBJ whole genome shotgun (WGS) entry which is preliminary data.</text>
</comment>
<sequence>MKLRPSLRIFVLLVMLFTGISTILILSALSVHYYISGMDKVMLATMYAHGQEQVVTDGHPSKSQLFTVASRWQDLPKDIQLHIKQEPSEFNVLHKSIIGGSPLKPPEKGFFVIKVLKGDQIRYVSSILDKKMSNISTPKNKPFFLVILATAIFSIVMFTLILLLMMRKVTLPIERLKNWAKGLDSKQLADPAPDFHYSELNILANIVKTSLGTVQQSLDREQQFLGYASHELRTPIAVIRTNTELLQKLISKGGSAEKQAQVVNRIERAGLTMTDLTETLLWLTRREGKSLPLSEVNLGQLIRQLVQDLRYLIHGKNIEISIETDDSVHQLPDTLCRIIINNLIRNALQHTVEGSVTIRQSATSVSIANQCKSYANSFEELGFGLGLELTTRLISQYDWDYQNIDTNRGRKVSIDFSR</sequence>
<feature type="domain" description="Histidine kinase" evidence="15">
    <location>
        <begin position="227"/>
        <end position="418"/>
    </location>
</feature>
<keyword evidence="6" id="KW-0808">Transferase</keyword>
<dbReference type="SUPFAM" id="SSF55874">
    <property type="entry name" value="ATPase domain of HSP90 chaperone/DNA topoisomerase II/histidine kinase"/>
    <property type="match status" value="1"/>
</dbReference>
<evidence type="ECO:0000256" key="5">
    <source>
        <dbReference type="ARBA" id="ARBA00022553"/>
    </source>
</evidence>
<dbReference type="InterPro" id="IPR003661">
    <property type="entry name" value="HisK_dim/P_dom"/>
</dbReference>
<dbReference type="SUPFAM" id="SSF47384">
    <property type="entry name" value="Homodimeric domain of signal transducing histidine kinase"/>
    <property type="match status" value="1"/>
</dbReference>
<dbReference type="GO" id="GO:0000155">
    <property type="term" value="F:phosphorelay sensor kinase activity"/>
    <property type="evidence" value="ECO:0007669"/>
    <property type="project" value="InterPro"/>
</dbReference>